<evidence type="ECO:0000256" key="2">
    <source>
        <dbReference type="ARBA" id="ARBA00023043"/>
    </source>
</evidence>
<dbReference type="PANTHER" id="PTHR24198:SF165">
    <property type="entry name" value="ANKYRIN REPEAT-CONTAINING PROTEIN-RELATED"/>
    <property type="match status" value="1"/>
</dbReference>
<feature type="repeat" description="ANK" evidence="3">
    <location>
        <begin position="519"/>
        <end position="555"/>
    </location>
</feature>
<dbReference type="Gene3D" id="1.25.40.20">
    <property type="entry name" value="Ankyrin repeat-containing domain"/>
    <property type="match status" value="2"/>
</dbReference>
<evidence type="ECO:0008006" key="7">
    <source>
        <dbReference type="Google" id="ProtNLM"/>
    </source>
</evidence>
<proteinExistence type="predicted"/>
<dbReference type="SMART" id="SM00248">
    <property type="entry name" value="ANK"/>
    <property type="match status" value="8"/>
</dbReference>
<dbReference type="OMA" id="FMAAAFW"/>
<dbReference type="PRINTS" id="PR01415">
    <property type="entry name" value="ANKYRIN"/>
</dbReference>
<accession>A0A0U5FNG0</accession>
<organism evidence="5 6">
    <name type="scientific">Aspergillus calidoustus</name>
    <dbReference type="NCBI Taxonomy" id="454130"/>
    <lineage>
        <taxon>Eukaryota</taxon>
        <taxon>Fungi</taxon>
        <taxon>Dikarya</taxon>
        <taxon>Ascomycota</taxon>
        <taxon>Pezizomycotina</taxon>
        <taxon>Eurotiomycetes</taxon>
        <taxon>Eurotiomycetidae</taxon>
        <taxon>Eurotiales</taxon>
        <taxon>Aspergillaceae</taxon>
        <taxon>Aspergillus</taxon>
        <taxon>Aspergillus subgen. Nidulantes</taxon>
    </lineage>
</organism>
<dbReference type="PANTHER" id="PTHR24198">
    <property type="entry name" value="ANKYRIN REPEAT AND PROTEIN KINASE DOMAIN-CONTAINING PROTEIN"/>
    <property type="match status" value="1"/>
</dbReference>
<feature type="repeat" description="ANK" evidence="3">
    <location>
        <begin position="347"/>
        <end position="379"/>
    </location>
</feature>
<dbReference type="EMBL" id="CDMC01000001">
    <property type="protein sequence ID" value="CEL00827.1"/>
    <property type="molecule type" value="Genomic_DNA"/>
</dbReference>
<dbReference type="STRING" id="454130.A0A0U5FNG0"/>
<evidence type="ECO:0000256" key="4">
    <source>
        <dbReference type="SAM" id="MobiDB-lite"/>
    </source>
</evidence>
<dbReference type="PROSITE" id="PS50297">
    <property type="entry name" value="ANK_REP_REGION"/>
    <property type="match status" value="3"/>
</dbReference>
<dbReference type="PROSITE" id="PS50088">
    <property type="entry name" value="ANK_REPEAT"/>
    <property type="match status" value="5"/>
</dbReference>
<keyword evidence="1" id="KW-0677">Repeat</keyword>
<dbReference type="Pfam" id="PF12796">
    <property type="entry name" value="Ank_2"/>
    <property type="match status" value="2"/>
</dbReference>
<feature type="repeat" description="ANK" evidence="3">
    <location>
        <begin position="118"/>
        <end position="147"/>
    </location>
</feature>
<dbReference type="OrthoDB" id="4772757at2759"/>
<dbReference type="AlphaFoldDB" id="A0A0U5FNG0"/>
<sequence>MEPTAADLSKLYALLLDTVCHGTLDDLKSILAATPRSVVAQLNYGGETRTAILNSAIVRRYYQLHDKLDYDNTVEVPAGRDLARRKQFYDAVKLLLDHGFSPDDIGPGEDDYGPCTISPVQLAAETDDSEILQLLLDAGADPKSHYSDSTGPSSPSDVSGPPLQSAAANGSLAALECLINWSKKHPDSFQLSEGDKADALLASAYYIFPGALQVLLSSFPFSKDTLSKALSVAVASSIIDTEFSSRFPVVHPGEDDIWQAQIKTAQKLLNAGADANHITDRGHRLLNTATRTAKGPDIVRLLIDHGARVEQAVEEPSLSALRKGNTDLVRTFLDLDLIPSQFSIDGVSCTPLHIAAVHAPVDTLKLLVSAELDPSARDANGWTVFHYACKECRVENLRYLLSLNLDAIHQLTPDGWTLLTIGYKTDARYYDEGAGYLVEQGADVNTPIPETPKYTPVHIAAKEGYWDLLELLLERGALITQAEGTGESPLHFMVWDDEVHSGTKTLLKHGADINAQDSEGSTLLHKLFKVDPRRYYKDIVQFLLESGADLSIRDKQGKTPKDWNDELPECRRWRGSDWPGVQL</sequence>
<name>A0A0U5FNG0_ASPCI</name>
<dbReference type="InterPro" id="IPR036770">
    <property type="entry name" value="Ankyrin_rpt-contain_sf"/>
</dbReference>
<feature type="compositionally biased region" description="Low complexity" evidence="4">
    <location>
        <begin position="147"/>
        <end position="162"/>
    </location>
</feature>
<reference evidence="6" key="1">
    <citation type="journal article" date="2016" name="Genome Announc.">
        <title>Draft genome sequences of fungus Aspergillus calidoustus.</title>
        <authorList>
            <person name="Horn F."/>
            <person name="Linde J."/>
            <person name="Mattern D.J."/>
            <person name="Walther G."/>
            <person name="Guthke R."/>
            <person name="Scherlach K."/>
            <person name="Martin K."/>
            <person name="Brakhage A.A."/>
            <person name="Petzke L."/>
            <person name="Valiante V."/>
        </authorList>
    </citation>
    <scope>NUCLEOTIDE SEQUENCE [LARGE SCALE GENOMIC DNA]</scope>
    <source>
        <strain evidence="6">SF006504</strain>
    </source>
</reference>
<evidence type="ECO:0000313" key="6">
    <source>
        <dbReference type="Proteomes" id="UP000054771"/>
    </source>
</evidence>
<protein>
    <recommendedName>
        <fullName evidence="7">Ankyrin repeat protein</fullName>
    </recommendedName>
</protein>
<dbReference type="SUPFAM" id="SSF48403">
    <property type="entry name" value="Ankyrin repeat"/>
    <property type="match status" value="2"/>
</dbReference>
<feature type="repeat" description="ANK" evidence="3">
    <location>
        <begin position="485"/>
        <end position="518"/>
    </location>
</feature>
<dbReference type="InterPro" id="IPR002110">
    <property type="entry name" value="Ankyrin_rpt"/>
</dbReference>
<evidence type="ECO:0000256" key="3">
    <source>
        <dbReference type="PROSITE-ProRule" id="PRU00023"/>
    </source>
</evidence>
<keyword evidence="6" id="KW-1185">Reference proteome</keyword>
<feature type="region of interest" description="Disordered" evidence="4">
    <location>
        <begin position="142"/>
        <end position="165"/>
    </location>
</feature>
<feature type="repeat" description="ANK" evidence="3">
    <location>
        <begin position="452"/>
        <end position="484"/>
    </location>
</feature>
<keyword evidence="2 3" id="KW-0040">ANK repeat</keyword>
<gene>
    <name evidence="5" type="ORF">ASPCAL00423</name>
</gene>
<dbReference type="Proteomes" id="UP000054771">
    <property type="component" value="Unassembled WGS sequence"/>
</dbReference>
<evidence type="ECO:0000256" key="1">
    <source>
        <dbReference type="ARBA" id="ARBA00022737"/>
    </source>
</evidence>
<evidence type="ECO:0000313" key="5">
    <source>
        <dbReference type="EMBL" id="CEL00827.1"/>
    </source>
</evidence>